<dbReference type="FunFam" id="3.30.70.270:FF:000001">
    <property type="entry name" value="Diguanylate cyclase domain protein"/>
    <property type="match status" value="1"/>
</dbReference>
<evidence type="ECO:0000259" key="5">
    <source>
        <dbReference type="PROSITE" id="PS50887"/>
    </source>
</evidence>
<comment type="catalytic activity">
    <reaction evidence="3">
        <text>2 GTP = 3',3'-c-di-GMP + 2 diphosphate</text>
        <dbReference type="Rhea" id="RHEA:24898"/>
        <dbReference type="ChEBI" id="CHEBI:33019"/>
        <dbReference type="ChEBI" id="CHEBI:37565"/>
        <dbReference type="ChEBI" id="CHEBI:58805"/>
        <dbReference type="EC" id="2.7.7.65"/>
    </reaction>
</comment>
<dbReference type="PANTHER" id="PTHR45138">
    <property type="entry name" value="REGULATORY COMPONENTS OF SENSORY TRANSDUCTION SYSTEM"/>
    <property type="match status" value="1"/>
</dbReference>
<dbReference type="Pfam" id="PF00990">
    <property type="entry name" value="GGDEF"/>
    <property type="match status" value="1"/>
</dbReference>
<protein>
    <recommendedName>
        <fullName evidence="2">diguanylate cyclase</fullName>
        <ecNumber evidence="2">2.7.7.65</ecNumber>
    </recommendedName>
</protein>
<proteinExistence type="predicted"/>
<keyword evidence="4" id="KW-0175">Coiled coil</keyword>
<dbReference type="RefSeq" id="WP_369601148.1">
    <property type="nucleotide sequence ID" value="NZ_CP154858.1"/>
</dbReference>
<accession>A0AB39UVG8</accession>
<keyword evidence="6" id="KW-0548">Nucleotidyltransferase</keyword>
<evidence type="ECO:0000256" key="2">
    <source>
        <dbReference type="ARBA" id="ARBA00012528"/>
    </source>
</evidence>
<name>A0AB39UVG8_9GAMM</name>
<comment type="cofactor">
    <cofactor evidence="1">
        <name>Mg(2+)</name>
        <dbReference type="ChEBI" id="CHEBI:18420"/>
    </cofactor>
</comment>
<evidence type="ECO:0000313" key="6">
    <source>
        <dbReference type="EMBL" id="XDT72134.1"/>
    </source>
</evidence>
<evidence type="ECO:0000256" key="4">
    <source>
        <dbReference type="SAM" id="Coils"/>
    </source>
</evidence>
<dbReference type="CDD" id="cd01949">
    <property type="entry name" value="GGDEF"/>
    <property type="match status" value="1"/>
</dbReference>
<keyword evidence="6" id="KW-0808">Transferase</keyword>
<dbReference type="InterPro" id="IPR029787">
    <property type="entry name" value="Nucleotide_cyclase"/>
</dbReference>
<sequence>MSDQPENPDLNRAVRYLQLALPEMTEHKVPATPRNYAVWYEYVLGHNPELNALIDARKGSGAPFTEAFNDSLYQQFIADRGKAAIDNIRENVRQLINEMLHQAERQGQSLDTYLTTLESASQKLAGDQSQVDLPALVGELLSETRSQRASTSDIQASVKTMADEIRALRKEVERLHQEANTDPLTRVANRRAFDIALDNAIASAKLNGQPLSVVMLDIDYFKKVNDTHGHLVGDKVLRFIASVLRRQTKGKDTVARYGGEEFAIIMPETPLQGAEAATENIRRAIAAQVLHDSVENQHIGHVTISAGISEYVYGEEPDTLVSRADAALYRAKQNGRNRVEVADEAPHPA</sequence>
<dbReference type="Gene3D" id="3.30.70.270">
    <property type="match status" value="1"/>
</dbReference>
<reference evidence="6" key="1">
    <citation type="submission" date="2024-05" db="EMBL/GenBank/DDBJ databases">
        <title>Genome sequencing of novel strain.</title>
        <authorList>
            <person name="Ganbat D."/>
            <person name="Ganbat S."/>
            <person name="Lee S.-J."/>
        </authorList>
    </citation>
    <scope>NUCLEOTIDE SEQUENCE</scope>
    <source>
        <strain evidence="6">SMD15-11</strain>
    </source>
</reference>
<organism evidence="6">
    <name type="scientific">Thermohahella caldifontis</name>
    <dbReference type="NCBI Taxonomy" id="3142973"/>
    <lineage>
        <taxon>Bacteria</taxon>
        <taxon>Pseudomonadati</taxon>
        <taxon>Pseudomonadota</taxon>
        <taxon>Gammaproteobacteria</taxon>
        <taxon>Oceanospirillales</taxon>
        <taxon>Hahellaceae</taxon>
        <taxon>Thermohahella</taxon>
    </lineage>
</organism>
<dbReference type="PANTHER" id="PTHR45138:SF9">
    <property type="entry name" value="DIGUANYLATE CYCLASE DGCM-RELATED"/>
    <property type="match status" value="1"/>
</dbReference>
<dbReference type="EC" id="2.7.7.65" evidence="2"/>
<evidence type="ECO:0000256" key="3">
    <source>
        <dbReference type="ARBA" id="ARBA00034247"/>
    </source>
</evidence>
<feature type="domain" description="GGDEF" evidence="5">
    <location>
        <begin position="209"/>
        <end position="344"/>
    </location>
</feature>
<dbReference type="NCBIfam" id="TIGR00254">
    <property type="entry name" value="GGDEF"/>
    <property type="match status" value="1"/>
</dbReference>
<dbReference type="EMBL" id="CP154858">
    <property type="protein sequence ID" value="XDT72134.1"/>
    <property type="molecule type" value="Genomic_DNA"/>
</dbReference>
<dbReference type="AlphaFoldDB" id="A0AB39UVG8"/>
<dbReference type="InterPro" id="IPR000160">
    <property type="entry name" value="GGDEF_dom"/>
</dbReference>
<dbReference type="InterPro" id="IPR050469">
    <property type="entry name" value="Diguanylate_Cyclase"/>
</dbReference>
<dbReference type="PROSITE" id="PS50887">
    <property type="entry name" value="GGDEF"/>
    <property type="match status" value="1"/>
</dbReference>
<feature type="coiled-coil region" evidence="4">
    <location>
        <begin position="78"/>
        <end position="105"/>
    </location>
</feature>
<evidence type="ECO:0000256" key="1">
    <source>
        <dbReference type="ARBA" id="ARBA00001946"/>
    </source>
</evidence>
<dbReference type="KEGG" id="tcd:AAIA72_15250"/>
<dbReference type="GO" id="GO:0052621">
    <property type="term" value="F:diguanylate cyclase activity"/>
    <property type="evidence" value="ECO:0007669"/>
    <property type="project" value="UniProtKB-EC"/>
</dbReference>
<dbReference type="SMART" id="SM00267">
    <property type="entry name" value="GGDEF"/>
    <property type="match status" value="1"/>
</dbReference>
<dbReference type="SUPFAM" id="SSF55073">
    <property type="entry name" value="Nucleotide cyclase"/>
    <property type="match status" value="1"/>
</dbReference>
<gene>
    <name evidence="6" type="ORF">AAIA72_15250</name>
</gene>
<dbReference type="InterPro" id="IPR043128">
    <property type="entry name" value="Rev_trsase/Diguanyl_cyclase"/>
</dbReference>